<keyword evidence="7" id="KW-1278">Translocase</keyword>
<evidence type="ECO:0000256" key="10">
    <source>
        <dbReference type="ARBA" id="ARBA00048694"/>
    </source>
</evidence>
<feature type="transmembrane region" description="Helical" evidence="12">
    <location>
        <begin position="829"/>
        <end position="850"/>
    </location>
</feature>
<evidence type="ECO:0000256" key="6">
    <source>
        <dbReference type="ARBA" id="ARBA00022842"/>
    </source>
</evidence>
<keyword evidence="4" id="KW-0547">Nucleotide-binding</keyword>
<feature type="transmembrane region" description="Helical" evidence="12">
    <location>
        <begin position="800"/>
        <end position="823"/>
    </location>
</feature>
<keyword evidence="3 12" id="KW-0812">Transmembrane</keyword>
<dbReference type="InterPro" id="IPR059000">
    <property type="entry name" value="ATPase_P-type_domA"/>
</dbReference>
<dbReference type="SFLD" id="SFLDS00003">
    <property type="entry name" value="Haloacid_Dehalogenase"/>
    <property type="match status" value="1"/>
</dbReference>
<evidence type="ECO:0000256" key="9">
    <source>
        <dbReference type="ARBA" id="ARBA00023136"/>
    </source>
</evidence>
<dbReference type="FunFam" id="1.20.1110.10:FF:000065">
    <property type="entry name" value="Sarcoplasmic/endoplasmic reticulum calcium ATPase 1"/>
    <property type="match status" value="1"/>
</dbReference>
<keyword evidence="5" id="KW-0067">ATP-binding</keyword>
<comment type="subcellular location">
    <subcellularLocation>
        <location evidence="1">Membrane</location>
        <topology evidence="1">Multi-pass membrane protein</topology>
    </subcellularLocation>
</comment>
<keyword evidence="6" id="KW-0460">Magnesium</keyword>
<dbReference type="InterPro" id="IPR008250">
    <property type="entry name" value="ATPase_P-typ_transduc_dom_A_sf"/>
</dbReference>
<dbReference type="InterPro" id="IPR023299">
    <property type="entry name" value="ATPase_P-typ_cyto_dom_N"/>
</dbReference>
<proteinExistence type="inferred from homology"/>
<dbReference type="SMART" id="SM00831">
    <property type="entry name" value="Cation_ATPase_N"/>
    <property type="match status" value="1"/>
</dbReference>
<reference evidence="14" key="1">
    <citation type="submission" date="2020-10" db="EMBL/GenBank/DDBJ databases">
        <authorList>
            <person name="Gilroy R."/>
        </authorList>
    </citation>
    <scope>NUCLEOTIDE SEQUENCE</scope>
    <source>
        <strain evidence="14">CHK184-25365</strain>
    </source>
</reference>
<dbReference type="GO" id="GO:0016020">
    <property type="term" value="C:membrane"/>
    <property type="evidence" value="ECO:0007669"/>
    <property type="project" value="UniProtKB-SubCell"/>
</dbReference>
<feature type="domain" description="Cation-transporting P-type ATPase N-terminal" evidence="13">
    <location>
        <begin position="12"/>
        <end position="80"/>
    </location>
</feature>
<dbReference type="GO" id="GO:0005388">
    <property type="term" value="F:P-type calcium transporter activity"/>
    <property type="evidence" value="ECO:0007669"/>
    <property type="project" value="UniProtKB-EC"/>
</dbReference>
<evidence type="ECO:0000256" key="4">
    <source>
        <dbReference type="ARBA" id="ARBA00022741"/>
    </source>
</evidence>
<feature type="region of interest" description="Disordered" evidence="11">
    <location>
        <begin position="1"/>
        <end position="46"/>
    </location>
</feature>
<evidence type="ECO:0000313" key="15">
    <source>
        <dbReference type="Proteomes" id="UP000886749"/>
    </source>
</evidence>
<evidence type="ECO:0000256" key="2">
    <source>
        <dbReference type="ARBA" id="ARBA00005675"/>
    </source>
</evidence>
<organism evidence="14 15">
    <name type="scientific">Candidatus Egerieicola pullicola</name>
    <dbReference type="NCBI Taxonomy" id="2840775"/>
    <lineage>
        <taxon>Bacteria</taxon>
        <taxon>Bacillati</taxon>
        <taxon>Bacillota</taxon>
        <taxon>Clostridia</taxon>
        <taxon>Eubacteriales</taxon>
        <taxon>Oscillospiraceae</taxon>
        <taxon>Oscillospiraceae incertae sedis</taxon>
        <taxon>Candidatus Egerieicola</taxon>
    </lineage>
</organism>
<evidence type="ECO:0000256" key="3">
    <source>
        <dbReference type="ARBA" id="ARBA00022692"/>
    </source>
</evidence>
<dbReference type="GO" id="GO:0016887">
    <property type="term" value="F:ATP hydrolysis activity"/>
    <property type="evidence" value="ECO:0007669"/>
    <property type="project" value="InterPro"/>
</dbReference>
<feature type="transmembrane region" description="Helical" evidence="12">
    <location>
        <begin position="247"/>
        <end position="265"/>
    </location>
</feature>
<dbReference type="InterPro" id="IPR044492">
    <property type="entry name" value="P_typ_ATPase_HD_dom"/>
</dbReference>
<dbReference type="InterPro" id="IPR006068">
    <property type="entry name" value="ATPase_P-typ_cation-transptr_C"/>
</dbReference>
<dbReference type="FunFam" id="3.40.50.1000:FF:000001">
    <property type="entry name" value="Phospholipid-transporting ATPase IC"/>
    <property type="match status" value="1"/>
</dbReference>
<comment type="similarity">
    <text evidence="2">Belongs to the cation transport ATPase (P-type) (TC 3.A.3) family. Type IIA subfamily.</text>
</comment>
<dbReference type="SUPFAM" id="SSF81660">
    <property type="entry name" value="Metal cation-transporting ATPase, ATP-binding domain N"/>
    <property type="match status" value="1"/>
</dbReference>
<dbReference type="Gene3D" id="2.70.150.10">
    <property type="entry name" value="Calcium-transporting ATPase, cytoplasmic transduction domain A"/>
    <property type="match status" value="1"/>
</dbReference>
<dbReference type="SUPFAM" id="SSF81653">
    <property type="entry name" value="Calcium ATPase, transduction domain A"/>
    <property type="match status" value="1"/>
</dbReference>
<name>A0A9D1AKM9_9FIRM</name>
<dbReference type="Pfam" id="PF00689">
    <property type="entry name" value="Cation_ATPase_C"/>
    <property type="match status" value="1"/>
</dbReference>
<dbReference type="Gene3D" id="1.20.1110.10">
    <property type="entry name" value="Calcium-transporting ATPase, transmembrane domain"/>
    <property type="match status" value="1"/>
</dbReference>
<dbReference type="FunFam" id="3.40.50.1000:FF:000028">
    <property type="entry name" value="Calcium-transporting P-type ATPase, putative"/>
    <property type="match status" value="1"/>
</dbReference>
<evidence type="ECO:0000256" key="1">
    <source>
        <dbReference type="ARBA" id="ARBA00004141"/>
    </source>
</evidence>
<dbReference type="SFLD" id="SFLDF00027">
    <property type="entry name" value="p-type_atpase"/>
    <property type="match status" value="1"/>
</dbReference>
<dbReference type="Gene3D" id="3.40.1110.10">
    <property type="entry name" value="Calcium-transporting ATPase, cytoplasmic domain N"/>
    <property type="match status" value="1"/>
</dbReference>
<evidence type="ECO:0000256" key="7">
    <source>
        <dbReference type="ARBA" id="ARBA00022967"/>
    </source>
</evidence>
<feature type="transmembrane region" description="Helical" evidence="12">
    <location>
        <begin position="726"/>
        <end position="750"/>
    </location>
</feature>
<dbReference type="Pfam" id="PF00690">
    <property type="entry name" value="Cation_ATPase_N"/>
    <property type="match status" value="1"/>
</dbReference>
<evidence type="ECO:0000256" key="5">
    <source>
        <dbReference type="ARBA" id="ARBA00022840"/>
    </source>
</evidence>
<dbReference type="PRINTS" id="PR00119">
    <property type="entry name" value="CATATPASE"/>
</dbReference>
<comment type="caution">
    <text evidence="14">The sequence shown here is derived from an EMBL/GenBank/DDBJ whole genome shotgun (WGS) entry which is preliminary data.</text>
</comment>
<feature type="transmembrane region" description="Helical" evidence="12">
    <location>
        <begin position="277"/>
        <end position="301"/>
    </location>
</feature>
<feature type="transmembrane region" description="Helical" evidence="12">
    <location>
        <begin position="84"/>
        <end position="100"/>
    </location>
</feature>
<accession>A0A9D1AKM9</accession>
<sequence>MGVTSLLQADLRDAGQPASPKANPGGLSSSQAKKQQKKYGPNALPPPPKRSGIALFFGQYKDLLTLILLAATAVSLLLGEWMDAVTIGIIVLCNGIMGFVQEFRTEKTLEALQALSAPTALVLRDGEPVTIPAQEVTVGDILLLEAGCRVAADGVVLESIGLSAEESLLTGEAEAVSKQAVHSPYPDNELHQPGRVYMGSTIAAGRGKALVTHIGSHTQMGAIAGMLKQAQSPPTPMQQRLSKLGRWIALGCVGICAAVSLIGLIRGEDPLSMLLTGLSLAVAAVPEGLPAIVTISMAIAVKRMVKQNALVRKLPSVETLGTVNVICTDKTGTLTQNKMALTHFYDLSQIHTLESPVTPAGKELIGKIAACVNVAQTKGGFQGDPTETALAECAQNLGLYFPGERLGEIPFDSKRRRMTVAQFWEGKRMILTKGAPEAVIPYCTRWGGEEIPLTERDRRAVFSAAETMSQKGLRVLAAAWRPWQEGELGEQDLILLGLVGLSDPPRPEVKQAVEDCHTGGIRTVMITGDHALTAKAIAAQVGIDQNAKPITGQKLERMDDASLEEAVKTATVFARVTPAHKLRIVKALQKSGNRVAMTGDGVNDAPAVKQAEVGVAMGQGGTDVTRQAADLVLLDDNFATLAKAVKEGRVIYQNIRKFIRYLISCNIGEVCCMLFSMMMGWPVVLLPIQILFVNLLTDGLPAMALGLDPAEEGVMHRPPRDPKEGVFSDGLAFTVAVRGIAIALSTLASFSVIWGQTGDLNLARTGALFTLIFTQLMNVFECKSETLPFWKIPLGNNKKLILAALSSLTCLILVMVLPVFQGIFHTGMLPLPGLLCCIGISFLPTLLGLLTRKRAKK</sequence>
<protein>
    <submittedName>
        <fullName evidence="14">Cation-translocating P-type ATPase</fullName>
    </submittedName>
</protein>
<evidence type="ECO:0000256" key="11">
    <source>
        <dbReference type="SAM" id="MobiDB-lite"/>
    </source>
</evidence>
<evidence type="ECO:0000256" key="8">
    <source>
        <dbReference type="ARBA" id="ARBA00022989"/>
    </source>
</evidence>
<dbReference type="Proteomes" id="UP000886749">
    <property type="component" value="Unassembled WGS sequence"/>
</dbReference>
<keyword evidence="8 12" id="KW-1133">Transmembrane helix</keyword>
<dbReference type="InterPro" id="IPR018303">
    <property type="entry name" value="ATPase_P-typ_P_site"/>
</dbReference>
<evidence type="ECO:0000259" key="13">
    <source>
        <dbReference type="SMART" id="SM00831"/>
    </source>
</evidence>
<dbReference type="InterPro" id="IPR036412">
    <property type="entry name" value="HAD-like_sf"/>
</dbReference>
<dbReference type="PANTHER" id="PTHR42861">
    <property type="entry name" value="CALCIUM-TRANSPORTING ATPASE"/>
    <property type="match status" value="1"/>
</dbReference>
<evidence type="ECO:0000256" key="12">
    <source>
        <dbReference type="SAM" id="Phobius"/>
    </source>
</evidence>
<dbReference type="GO" id="GO:0005524">
    <property type="term" value="F:ATP binding"/>
    <property type="evidence" value="ECO:0007669"/>
    <property type="project" value="UniProtKB-KW"/>
</dbReference>
<dbReference type="Pfam" id="PF08282">
    <property type="entry name" value="Hydrolase_3"/>
    <property type="match status" value="1"/>
</dbReference>
<keyword evidence="9 12" id="KW-0472">Membrane</keyword>
<dbReference type="AlphaFoldDB" id="A0A9D1AKM9"/>
<dbReference type="EMBL" id="DVGY01000153">
    <property type="protein sequence ID" value="HIR41511.1"/>
    <property type="molecule type" value="Genomic_DNA"/>
</dbReference>
<gene>
    <name evidence="14" type="ORF">IAB36_06775</name>
</gene>
<dbReference type="InterPro" id="IPR023298">
    <property type="entry name" value="ATPase_P-typ_TM_dom_sf"/>
</dbReference>
<comment type="catalytic activity">
    <reaction evidence="10">
        <text>Ca(2+)(in) + ATP + H2O = Ca(2+)(out) + ADP + phosphate + H(+)</text>
        <dbReference type="Rhea" id="RHEA:18105"/>
        <dbReference type="ChEBI" id="CHEBI:15377"/>
        <dbReference type="ChEBI" id="CHEBI:15378"/>
        <dbReference type="ChEBI" id="CHEBI:29108"/>
        <dbReference type="ChEBI" id="CHEBI:30616"/>
        <dbReference type="ChEBI" id="CHEBI:43474"/>
        <dbReference type="ChEBI" id="CHEBI:456216"/>
        <dbReference type="EC" id="7.2.2.10"/>
    </reaction>
</comment>
<dbReference type="SUPFAM" id="SSF81665">
    <property type="entry name" value="Calcium ATPase, transmembrane domain M"/>
    <property type="match status" value="1"/>
</dbReference>
<dbReference type="InterPro" id="IPR023214">
    <property type="entry name" value="HAD_sf"/>
</dbReference>
<dbReference type="InterPro" id="IPR004014">
    <property type="entry name" value="ATPase_P-typ_cation-transptr_N"/>
</dbReference>
<dbReference type="Gene3D" id="3.40.50.1000">
    <property type="entry name" value="HAD superfamily/HAD-like"/>
    <property type="match status" value="1"/>
</dbReference>
<evidence type="ECO:0000313" key="14">
    <source>
        <dbReference type="EMBL" id="HIR41511.1"/>
    </source>
</evidence>
<dbReference type="PROSITE" id="PS00154">
    <property type="entry name" value="ATPASE_E1_E2"/>
    <property type="match status" value="1"/>
</dbReference>
<reference evidence="14" key="2">
    <citation type="journal article" date="2021" name="PeerJ">
        <title>Extensive microbial diversity within the chicken gut microbiome revealed by metagenomics and culture.</title>
        <authorList>
            <person name="Gilroy R."/>
            <person name="Ravi A."/>
            <person name="Getino M."/>
            <person name="Pursley I."/>
            <person name="Horton D.L."/>
            <person name="Alikhan N.F."/>
            <person name="Baker D."/>
            <person name="Gharbi K."/>
            <person name="Hall N."/>
            <person name="Watson M."/>
            <person name="Adriaenssens E.M."/>
            <person name="Foster-Nyarko E."/>
            <person name="Jarju S."/>
            <person name="Secka A."/>
            <person name="Antonio M."/>
            <person name="Oren A."/>
            <person name="Chaudhuri R.R."/>
            <person name="La Ragione R."/>
            <person name="Hildebrand F."/>
            <person name="Pallen M.J."/>
        </authorList>
    </citation>
    <scope>NUCLEOTIDE SEQUENCE</scope>
    <source>
        <strain evidence="14">CHK184-25365</strain>
    </source>
</reference>
<dbReference type="Pfam" id="PF00122">
    <property type="entry name" value="E1-E2_ATPase"/>
    <property type="match status" value="1"/>
</dbReference>
<feature type="transmembrane region" description="Helical" evidence="12">
    <location>
        <begin position="658"/>
        <end position="678"/>
    </location>
</feature>
<dbReference type="PRINTS" id="PR00120">
    <property type="entry name" value="HATPASE"/>
</dbReference>
<dbReference type="SUPFAM" id="SSF56784">
    <property type="entry name" value="HAD-like"/>
    <property type="match status" value="1"/>
</dbReference>
<dbReference type="Pfam" id="PF13246">
    <property type="entry name" value="Cation_ATPase"/>
    <property type="match status" value="1"/>
</dbReference>
<dbReference type="InterPro" id="IPR001757">
    <property type="entry name" value="P_typ_ATPase"/>
</dbReference>
<dbReference type="NCBIfam" id="TIGR01494">
    <property type="entry name" value="ATPase_P-type"/>
    <property type="match status" value="2"/>
</dbReference>
<dbReference type="SFLD" id="SFLDG00002">
    <property type="entry name" value="C1.7:_P-type_atpase_like"/>
    <property type="match status" value="1"/>
</dbReference>